<sequence>MKALKTLIILLLFFNFLNAEVKINAPLTFIVNKPYVFEIIASGNEVNFPKIEEIQGNKVELISSVNGLNVINSKVTRNFIRKYSFIPTTDFTIPSFKFVIDNKEILTTKVEVKKQEVSKTFSKYADFELSVSKASVYVSEEFRLKLKFKYLDTLNIKGLNLAQVNFDNFWYKQTKNQKEYKQGEYYVHEMEFLVFAQKSGTLNIEPFEMVMKLVDNSSNDFMLFNNYIYKSIYSNKLTLEVKELPQSIKLVGEFNIDSSLSKTEVTQGDAVSFKVKIDGFGNIDDIDDIKLDITEATIYENKPTINTNIVQNRYFGTYEKVFSIIPNKDMLIKPITIKYFDKNLQKVVEKSTPLYKIKVIKQNKKEEQLLLPSKKQEVVNKVIVEKFSYKNSILFFLLGVIFTLFIIYLYKYAINLKFKKQKESNLLAKIKNSKNKNELIKIIIVFLKVNETLDKKIFQLQDISDEKDFKTLKKEIYTIIKNEKGIKK</sequence>
<organism evidence="2 3">
    <name type="scientific">Malaciobacter mytili LMG 24559</name>
    <dbReference type="NCBI Taxonomy" id="1032238"/>
    <lineage>
        <taxon>Bacteria</taxon>
        <taxon>Pseudomonadati</taxon>
        <taxon>Campylobacterota</taxon>
        <taxon>Epsilonproteobacteria</taxon>
        <taxon>Campylobacterales</taxon>
        <taxon>Arcobacteraceae</taxon>
        <taxon>Malaciobacter</taxon>
    </lineage>
</organism>
<keyword evidence="1" id="KW-0472">Membrane</keyword>
<feature type="transmembrane region" description="Helical" evidence="1">
    <location>
        <begin position="393"/>
        <end position="410"/>
    </location>
</feature>
<keyword evidence="3" id="KW-1185">Reference proteome</keyword>
<name>A0AAX2AH00_9BACT</name>
<comment type="caution">
    <text evidence="2">The sequence shown here is derived from an EMBL/GenBank/DDBJ whole genome shotgun (WGS) entry which is preliminary data.</text>
</comment>
<dbReference type="PANTHER" id="PTHR40940">
    <property type="entry name" value="PROTEIN BATD-RELATED"/>
    <property type="match status" value="1"/>
</dbReference>
<protein>
    <recommendedName>
        <fullName evidence="4">Aerotolerance protein BatD</fullName>
    </recommendedName>
</protein>
<evidence type="ECO:0000313" key="2">
    <source>
        <dbReference type="EMBL" id="RXK15435.1"/>
    </source>
</evidence>
<keyword evidence="1" id="KW-0812">Transmembrane</keyword>
<dbReference type="EMBL" id="NXID01000029">
    <property type="protein sequence ID" value="RXK15435.1"/>
    <property type="molecule type" value="Genomic_DNA"/>
</dbReference>
<dbReference type="PANTHER" id="PTHR40940:SF2">
    <property type="entry name" value="BATD"/>
    <property type="match status" value="1"/>
</dbReference>
<dbReference type="Proteomes" id="UP000290092">
    <property type="component" value="Unassembled WGS sequence"/>
</dbReference>
<dbReference type="KEGG" id="amyt:AMYT_2197"/>
<proteinExistence type="predicted"/>
<dbReference type="InterPro" id="IPR025738">
    <property type="entry name" value="BatD"/>
</dbReference>
<keyword evidence="1" id="KW-1133">Transmembrane helix</keyword>
<gene>
    <name evidence="2" type="ORF">CP985_08705</name>
</gene>
<reference evidence="2 3" key="1">
    <citation type="submission" date="2017-09" db="EMBL/GenBank/DDBJ databases">
        <title>Genomics of the genus Arcobacter.</title>
        <authorList>
            <person name="Perez-Cataluna A."/>
            <person name="Figueras M.J."/>
            <person name="Salas-Masso N."/>
        </authorList>
    </citation>
    <scope>NUCLEOTIDE SEQUENCE [LARGE SCALE GENOMIC DNA]</scope>
    <source>
        <strain evidence="2 3">CECT 7386</strain>
    </source>
</reference>
<evidence type="ECO:0008006" key="4">
    <source>
        <dbReference type="Google" id="ProtNLM"/>
    </source>
</evidence>
<evidence type="ECO:0000313" key="3">
    <source>
        <dbReference type="Proteomes" id="UP000290092"/>
    </source>
</evidence>
<dbReference type="RefSeq" id="WP_114842571.1">
    <property type="nucleotide sequence ID" value="NZ_CP031219.1"/>
</dbReference>
<dbReference type="AlphaFoldDB" id="A0AAX2AH00"/>
<dbReference type="Pfam" id="PF13584">
    <property type="entry name" value="BatD"/>
    <property type="match status" value="1"/>
</dbReference>
<evidence type="ECO:0000256" key="1">
    <source>
        <dbReference type="SAM" id="Phobius"/>
    </source>
</evidence>
<accession>A0AAX2AH00</accession>